<dbReference type="InterPro" id="IPR036412">
    <property type="entry name" value="HAD-like_sf"/>
</dbReference>
<dbReference type="InterPro" id="IPR023198">
    <property type="entry name" value="PGP-like_dom2"/>
</dbReference>
<dbReference type="NCBIfam" id="TIGR01549">
    <property type="entry name" value="HAD-SF-IA-v1"/>
    <property type="match status" value="1"/>
</dbReference>
<comment type="caution">
    <text evidence="2">The sequence shown here is derived from an EMBL/GenBank/DDBJ whole genome shotgun (WGS) entry which is preliminary data.</text>
</comment>
<dbReference type="SUPFAM" id="SSF56784">
    <property type="entry name" value="HAD-like"/>
    <property type="match status" value="1"/>
</dbReference>
<dbReference type="PANTHER" id="PTHR43316">
    <property type="entry name" value="HYDROLASE, HALOACID DELAHOGENASE-RELATED"/>
    <property type="match status" value="1"/>
</dbReference>
<dbReference type="PANTHER" id="PTHR43316:SF3">
    <property type="entry name" value="HALOACID DEHALOGENASE, TYPE II (AFU_ORTHOLOGUE AFUA_2G07750)-RELATED"/>
    <property type="match status" value="1"/>
</dbReference>
<dbReference type="SFLD" id="SFLDS00003">
    <property type="entry name" value="Haloacid_Dehalogenase"/>
    <property type="match status" value="1"/>
</dbReference>
<dbReference type="InterPro" id="IPR006439">
    <property type="entry name" value="HAD-SF_hydro_IA"/>
</dbReference>
<dbReference type="Gene3D" id="1.10.150.240">
    <property type="entry name" value="Putative phosphatase, domain 2"/>
    <property type="match status" value="1"/>
</dbReference>
<accession>A0A1Y3PPT6</accession>
<protein>
    <recommendedName>
        <fullName evidence="4">HAD family hydrolase</fullName>
    </recommendedName>
</protein>
<reference evidence="3" key="1">
    <citation type="submission" date="2016-06" db="EMBL/GenBank/DDBJ databases">
        <authorList>
            <person name="Nascimento L."/>
            <person name="Pereira R.V."/>
            <person name="Martins L.F."/>
            <person name="Quaggio R.B."/>
            <person name="Silva A.M."/>
            <person name="Setubal J.C."/>
        </authorList>
    </citation>
    <scope>NUCLEOTIDE SEQUENCE [LARGE SCALE GENOMIC DNA]</scope>
</reference>
<dbReference type="InterPro" id="IPR051540">
    <property type="entry name" value="S-2-haloacid_dehalogenase"/>
</dbReference>
<dbReference type="GO" id="GO:0016787">
    <property type="term" value="F:hydrolase activity"/>
    <property type="evidence" value="ECO:0007669"/>
    <property type="project" value="UniProtKB-KW"/>
</dbReference>
<dbReference type="InterPro" id="IPR023214">
    <property type="entry name" value="HAD_sf"/>
</dbReference>
<organism evidence="2 3">
    <name type="scientific">Bacillus thermozeamaize</name>
    <dbReference type="NCBI Taxonomy" id="230954"/>
    <lineage>
        <taxon>Bacteria</taxon>
        <taxon>Bacillati</taxon>
        <taxon>Bacillota</taxon>
        <taxon>Bacilli</taxon>
        <taxon>Bacillales</taxon>
        <taxon>Bacillaceae</taxon>
        <taxon>Bacillus</taxon>
    </lineage>
</organism>
<dbReference type="SFLD" id="SFLDG01129">
    <property type="entry name" value="C1.5:_HAD__Beta-PGM__Phosphata"/>
    <property type="match status" value="1"/>
</dbReference>
<gene>
    <name evidence="2" type="ORF">BAA01_09845</name>
</gene>
<dbReference type="EMBL" id="LZRT01000092">
    <property type="protein sequence ID" value="OUM86319.1"/>
    <property type="molecule type" value="Genomic_DNA"/>
</dbReference>
<evidence type="ECO:0000313" key="2">
    <source>
        <dbReference type="EMBL" id="OUM86319.1"/>
    </source>
</evidence>
<sequence length="243" mass="28045">MTHGSEELIHVHVNAIFLDFYGTLVHEDDRVVSMICNEVSERAWVKCDSQEVGRFWWREFSELVRGSYHESFRLQREIARLSLEKTIEHFHADCSADRLVQKQFEYWMKPDLFDDTIGFLNSLEGYKVFILSNIDTADLIAAVTHHGIRVNGIYTSEDVKSYKPRKEMFQRCLDENNLAADQVIHIGDSYSSDIVGANNCGIKNIWLNRANKKKPDGPDPTFICKDLREVAMLLSDIEGTKRP</sequence>
<evidence type="ECO:0000256" key="1">
    <source>
        <dbReference type="ARBA" id="ARBA00022801"/>
    </source>
</evidence>
<name>A0A1Y3PPT6_9BACI</name>
<keyword evidence="1" id="KW-0378">Hydrolase</keyword>
<evidence type="ECO:0000313" key="3">
    <source>
        <dbReference type="Proteomes" id="UP000196475"/>
    </source>
</evidence>
<dbReference type="Pfam" id="PF00702">
    <property type="entry name" value="Hydrolase"/>
    <property type="match status" value="1"/>
</dbReference>
<proteinExistence type="predicted"/>
<dbReference type="Gene3D" id="3.40.50.1000">
    <property type="entry name" value="HAD superfamily/HAD-like"/>
    <property type="match status" value="1"/>
</dbReference>
<evidence type="ECO:0008006" key="4">
    <source>
        <dbReference type="Google" id="ProtNLM"/>
    </source>
</evidence>
<dbReference type="Proteomes" id="UP000196475">
    <property type="component" value="Unassembled WGS sequence"/>
</dbReference>
<dbReference type="AlphaFoldDB" id="A0A1Y3PPT6"/>